<accession>A0A286U496</accession>
<protein>
    <submittedName>
        <fullName evidence="3">Periplasmic protein</fullName>
    </submittedName>
</protein>
<evidence type="ECO:0000259" key="2">
    <source>
        <dbReference type="Pfam" id="PF02563"/>
    </source>
</evidence>
<dbReference type="AlphaFoldDB" id="A0A286U496"/>
<dbReference type="OrthoDB" id="279464at2"/>
<dbReference type="Proteomes" id="UP000218542">
    <property type="component" value="Unassembled WGS sequence"/>
</dbReference>
<dbReference type="PANTHER" id="PTHR33619:SF3">
    <property type="entry name" value="POLYSACCHARIDE EXPORT PROTEIN GFCE-RELATED"/>
    <property type="match status" value="1"/>
</dbReference>
<dbReference type="Pfam" id="PF02563">
    <property type="entry name" value="Poly_export"/>
    <property type="match status" value="1"/>
</dbReference>
<dbReference type="Gene3D" id="3.30.1950.10">
    <property type="entry name" value="wza like domain"/>
    <property type="match status" value="1"/>
</dbReference>
<dbReference type="Gene3D" id="3.10.560.10">
    <property type="entry name" value="Outer membrane lipoprotein wza domain like"/>
    <property type="match status" value="1"/>
</dbReference>
<dbReference type="PANTHER" id="PTHR33619">
    <property type="entry name" value="POLYSACCHARIDE EXPORT PROTEIN GFCE-RELATED"/>
    <property type="match status" value="1"/>
</dbReference>
<dbReference type="InterPro" id="IPR049712">
    <property type="entry name" value="Poly_export"/>
</dbReference>
<dbReference type="InterPro" id="IPR003715">
    <property type="entry name" value="Poly_export_N"/>
</dbReference>
<dbReference type="GO" id="GO:0015159">
    <property type="term" value="F:polysaccharide transmembrane transporter activity"/>
    <property type="evidence" value="ECO:0007669"/>
    <property type="project" value="InterPro"/>
</dbReference>
<gene>
    <name evidence="3" type="ORF">SCALIN_C45_0102</name>
</gene>
<organism evidence="3 4">
    <name type="scientific">Candidatus Scalindua japonica</name>
    <dbReference type="NCBI Taxonomy" id="1284222"/>
    <lineage>
        <taxon>Bacteria</taxon>
        <taxon>Pseudomonadati</taxon>
        <taxon>Planctomycetota</taxon>
        <taxon>Candidatus Brocadiia</taxon>
        <taxon>Candidatus Brocadiales</taxon>
        <taxon>Candidatus Scalinduaceae</taxon>
        <taxon>Candidatus Scalindua</taxon>
    </lineage>
</organism>
<evidence type="ECO:0000256" key="1">
    <source>
        <dbReference type="ARBA" id="ARBA00022729"/>
    </source>
</evidence>
<evidence type="ECO:0000313" key="3">
    <source>
        <dbReference type="EMBL" id="GAX62944.1"/>
    </source>
</evidence>
<name>A0A286U496_9BACT</name>
<reference evidence="4" key="1">
    <citation type="journal article" date="2017" name="Environ. Microbiol. Rep.">
        <title>Genetic Diversity of Marine Anaerobic Ammonium-Oxidizing Bacteria as Revealed by Genomic and Proteomic Analyses of 'Candidatus Scalindua japonica'.</title>
        <authorList>
            <person name="Oshiki M."/>
            <person name="Mizuto K."/>
            <person name="Kimura Z."/>
            <person name="Kindaichi T."/>
            <person name="Satoh H."/>
            <person name="Okabe S."/>
        </authorList>
    </citation>
    <scope>NUCLEOTIDE SEQUENCE [LARGE SCALE GENOMIC DNA]</scope>
    <source>
        <strain evidence="4">husup-a2</strain>
    </source>
</reference>
<feature type="domain" description="Polysaccharide export protein N-terminal" evidence="2">
    <location>
        <begin position="52"/>
        <end position="126"/>
    </location>
</feature>
<comment type="caution">
    <text evidence="3">The sequence shown here is derived from an EMBL/GenBank/DDBJ whole genome shotgun (WGS) entry which is preliminary data.</text>
</comment>
<keyword evidence="1" id="KW-0732">Signal</keyword>
<dbReference type="RefSeq" id="WP_096896336.1">
    <property type="nucleotide sequence ID" value="NZ_BAOS01000045.1"/>
</dbReference>
<sequence>MIRNVIILISLVLVLFHTGCTTPSSSKLFDEIPKLAVNEQNEEVDNRLEAINGTYKLSPPDVVAISVNDNKDLNTAATIRPDGNIFFPLLGDIYIEGLTPLEVREKIHKLLGRYLKELPAEAVSVQVRGFNSKKVYIYSFGGGIRQIPFTGNLTVLDAITKTGLLSRTAKRSKIKVIRGESDVIEKPQSLVVNLNDILKKGKTGDNIVLRPNDIVYIPPTLLGRIGFVIQDVLKPTQPAQQLGSAAASAGRWQTTAFGFDTPGN</sequence>
<proteinExistence type="predicted"/>
<dbReference type="EMBL" id="BAOS01000045">
    <property type="protein sequence ID" value="GAX62944.1"/>
    <property type="molecule type" value="Genomic_DNA"/>
</dbReference>
<evidence type="ECO:0000313" key="4">
    <source>
        <dbReference type="Proteomes" id="UP000218542"/>
    </source>
</evidence>
<keyword evidence="4" id="KW-1185">Reference proteome</keyword>